<keyword evidence="1" id="KW-0472">Membrane</keyword>
<name>A0A0K0D0Y0_ANGCA</name>
<dbReference type="WBParaSite" id="ACAC_0000372501-mRNA-1">
    <property type="protein sequence ID" value="ACAC_0000372501-mRNA-1"/>
    <property type="gene ID" value="ACAC_0000372501"/>
</dbReference>
<evidence type="ECO:0000313" key="2">
    <source>
        <dbReference type="Proteomes" id="UP000035642"/>
    </source>
</evidence>
<protein>
    <submittedName>
        <fullName evidence="3">TMhelix containing protein</fullName>
    </submittedName>
</protein>
<keyword evidence="1" id="KW-0812">Transmembrane</keyword>
<keyword evidence="2" id="KW-1185">Reference proteome</keyword>
<evidence type="ECO:0000256" key="1">
    <source>
        <dbReference type="SAM" id="Phobius"/>
    </source>
</evidence>
<reference evidence="2" key="1">
    <citation type="submission" date="2012-09" db="EMBL/GenBank/DDBJ databases">
        <authorList>
            <person name="Martin A.A."/>
        </authorList>
    </citation>
    <scope>NUCLEOTIDE SEQUENCE</scope>
</reference>
<evidence type="ECO:0000313" key="3">
    <source>
        <dbReference type="WBParaSite" id="ACAC_0000372501-mRNA-1"/>
    </source>
</evidence>
<reference evidence="3" key="2">
    <citation type="submission" date="2017-02" db="UniProtKB">
        <authorList>
            <consortium name="WormBaseParasite"/>
        </authorList>
    </citation>
    <scope>IDENTIFICATION</scope>
</reference>
<proteinExistence type="predicted"/>
<dbReference type="Proteomes" id="UP000035642">
    <property type="component" value="Unassembled WGS sequence"/>
</dbReference>
<sequence length="79" mass="8811">MNFSVVHGLSIAVLIGMIVVLFIRLVGKHVPCEDEFAHKAVIAAFNDWKQCTMAHTDSMRSEPEKVDGFSFIEVVSECE</sequence>
<keyword evidence="1" id="KW-1133">Transmembrane helix</keyword>
<feature type="transmembrane region" description="Helical" evidence="1">
    <location>
        <begin position="6"/>
        <end position="26"/>
    </location>
</feature>
<accession>A0A0K0D0Y0</accession>
<dbReference type="AlphaFoldDB" id="A0A0K0D0Y0"/>
<organism evidence="2 3">
    <name type="scientific">Angiostrongylus cantonensis</name>
    <name type="common">Rat lungworm</name>
    <dbReference type="NCBI Taxonomy" id="6313"/>
    <lineage>
        <taxon>Eukaryota</taxon>
        <taxon>Metazoa</taxon>
        <taxon>Ecdysozoa</taxon>
        <taxon>Nematoda</taxon>
        <taxon>Chromadorea</taxon>
        <taxon>Rhabditida</taxon>
        <taxon>Rhabditina</taxon>
        <taxon>Rhabditomorpha</taxon>
        <taxon>Strongyloidea</taxon>
        <taxon>Metastrongylidae</taxon>
        <taxon>Angiostrongylus</taxon>
    </lineage>
</organism>